<dbReference type="AlphaFoldDB" id="K2M315"/>
<feature type="domain" description="Sialidase" evidence="1">
    <location>
        <begin position="1"/>
        <end position="87"/>
    </location>
</feature>
<evidence type="ECO:0000259" key="1">
    <source>
        <dbReference type="Pfam" id="PF13859"/>
    </source>
</evidence>
<protein>
    <submittedName>
        <fullName evidence="2">Trans-sialidase, putative</fullName>
    </submittedName>
</protein>
<dbReference type="CDD" id="cd15482">
    <property type="entry name" value="Sialidase_non-viral"/>
    <property type="match status" value="1"/>
</dbReference>
<dbReference type="Pfam" id="PF13859">
    <property type="entry name" value="BNR_3"/>
    <property type="match status" value="1"/>
</dbReference>
<gene>
    <name evidence="2" type="ORF">MOQ_006825</name>
</gene>
<reference evidence="2 3" key="1">
    <citation type="journal article" date="2012" name="BMC Genomics">
        <title>Comparative genomic analysis of human infective Trypanosoma cruzi lineages with the bat-restricted subspecies T. cruzi marinkellei.</title>
        <authorList>
            <person name="Franzen O."/>
            <person name="Talavera-Lopez C."/>
            <person name="Ochaya S."/>
            <person name="Butler C.E."/>
            <person name="Messenger L.A."/>
            <person name="Lewis M.D."/>
            <person name="Llewellyn M.S."/>
            <person name="Marinkelle C.J."/>
            <person name="Tyler K.M."/>
            <person name="Miles M.A."/>
            <person name="Andersson B."/>
        </authorList>
    </citation>
    <scope>NUCLEOTIDE SEQUENCE [LARGE SCALE GENOMIC DNA]</scope>
    <source>
        <strain evidence="2 3">B7</strain>
    </source>
</reference>
<accession>K2M315</accession>
<dbReference type="Proteomes" id="UP000007350">
    <property type="component" value="Unassembled WGS sequence"/>
</dbReference>
<proteinExistence type="predicted"/>
<dbReference type="InterPro" id="IPR036278">
    <property type="entry name" value="Sialidase_sf"/>
</dbReference>
<evidence type="ECO:0000313" key="3">
    <source>
        <dbReference type="Proteomes" id="UP000007350"/>
    </source>
</evidence>
<dbReference type="EMBL" id="AHKC01013323">
    <property type="protein sequence ID" value="EKF29393.1"/>
    <property type="molecule type" value="Genomic_DNA"/>
</dbReference>
<dbReference type="InterPro" id="IPR011040">
    <property type="entry name" value="Sialidase"/>
</dbReference>
<keyword evidence="3" id="KW-1185">Reference proteome</keyword>
<name>K2M315_TRYCR</name>
<dbReference type="SUPFAM" id="SSF50939">
    <property type="entry name" value="Sialidases"/>
    <property type="match status" value="1"/>
</dbReference>
<dbReference type="Gene3D" id="2.120.10.10">
    <property type="match status" value="1"/>
</dbReference>
<comment type="caution">
    <text evidence="2">The sequence shown here is derived from an EMBL/GenBank/DDBJ whole genome shotgun (WGS) entry which is preliminary data.</text>
</comment>
<evidence type="ECO:0000313" key="2">
    <source>
        <dbReference type="EMBL" id="EKF29393.1"/>
    </source>
</evidence>
<organism evidence="2 3">
    <name type="scientific">Trypanosoma cruzi marinkellei</name>
    <dbReference type="NCBI Taxonomy" id="85056"/>
    <lineage>
        <taxon>Eukaryota</taxon>
        <taxon>Discoba</taxon>
        <taxon>Euglenozoa</taxon>
        <taxon>Kinetoplastea</taxon>
        <taxon>Metakinetoplastina</taxon>
        <taxon>Trypanosomatida</taxon>
        <taxon>Trypanosomatidae</taxon>
        <taxon>Trypanosoma</taxon>
        <taxon>Schizotrypanum</taxon>
    </lineage>
</organism>
<sequence length="315" mass="34375">MSADGCSDPSVVEWEKEKLMMMTACDDGRRRVYESGDKGESWTEALGTLSRVWSNKKDKDVKLVRSGFITATLDGVGKKRKVMLVTRSPLGPFPEVSAANPCRPADGGFKSSCPICCRVRSSVHNTTACARRARPGVPILGESLTCGCRNGSTVFLTAASRAGRHRKGQEYEHARHAVSKNACVKGEPGASATASQMPLAAESSTDHGRLRFIRCWNAPVVWNCDCDCLGLPQPARWPVCDGRPASLLLMAFWLLTDDCNSIKENKYFLIAMNIDCAFRGPTIHVVCGDFSCFIVTFLLCCCVRRTSSCVCAYPP</sequence>